<evidence type="ECO:0000256" key="1">
    <source>
        <dbReference type="SAM" id="SignalP"/>
    </source>
</evidence>
<evidence type="ECO:0000313" key="3">
    <source>
        <dbReference type="Proteomes" id="UP000248882"/>
    </source>
</evidence>
<dbReference type="AlphaFoldDB" id="A0A2W7QQB2"/>
<reference evidence="2 3" key="1">
    <citation type="submission" date="2018-06" db="EMBL/GenBank/DDBJ databases">
        <title>Genomic Encyclopedia of Archaeal and Bacterial Type Strains, Phase II (KMG-II): from individual species to whole genera.</title>
        <authorList>
            <person name="Goeker M."/>
        </authorList>
    </citation>
    <scope>NUCLEOTIDE SEQUENCE [LARGE SCALE GENOMIC DNA]</scope>
    <source>
        <strain evidence="2 3">DSM 19830</strain>
    </source>
</reference>
<dbReference type="OrthoDB" id="815611at2"/>
<sequence>MKYILLLALAAITLYSACSAPKSNPENQSINSNEWELQIVDSIQVDYLADIREGIFNDGVGIIKDIMSTTLVKFDSTGNILAKKTYPKEGPGTVMWLSTLHRHNEVIYGSSSFNNIYKFDSDLNSIGSLEMPFPGEARGGAYNRRNIVVWNNKILLWYPGRDGISPYIDHFYRDYPLLELYDLKTNTSKAVVRTPPTSKYNTDDFFNRPYLNFVIENDSLYLTFTNEPQVHIYAMGDSIQWIRSMDFIPEDFKLIPGQKSPVTYSQSMQMNEARIYGIYSDPNHIMITYNGGIDGNTFVNNELKEKENFYRYPEFRKDYLKIYQYGFGWSNEMIIPSKVKLILNIESVDKPFYALRNDEYIGEEQDYLTFYKLQLVQK</sequence>
<protein>
    <recommendedName>
        <fullName evidence="4">6-bladed beta-propeller protein</fullName>
    </recommendedName>
</protein>
<gene>
    <name evidence="2" type="ORF">LV85_02819</name>
</gene>
<feature type="chain" id="PRO_5015845109" description="6-bladed beta-propeller protein" evidence="1">
    <location>
        <begin position="20"/>
        <end position="378"/>
    </location>
</feature>
<evidence type="ECO:0008006" key="4">
    <source>
        <dbReference type="Google" id="ProtNLM"/>
    </source>
</evidence>
<name>A0A2W7QQB2_9BACT</name>
<keyword evidence="1" id="KW-0732">Signal</keyword>
<accession>A0A2W7QQB2</accession>
<proteinExistence type="predicted"/>
<dbReference type="RefSeq" id="WP_111320464.1">
    <property type="nucleotide sequence ID" value="NZ_QKZT01000012.1"/>
</dbReference>
<dbReference type="SUPFAM" id="SSF75011">
    <property type="entry name" value="3-carboxy-cis,cis-mucoante lactonizing enzyme"/>
    <property type="match status" value="1"/>
</dbReference>
<comment type="caution">
    <text evidence="2">The sequence shown here is derived from an EMBL/GenBank/DDBJ whole genome shotgun (WGS) entry which is preliminary data.</text>
</comment>
<keyword evidence="3" id="KW-1185">Reference proteome</keyword>
<dbReference type="EMBL" id="QKZT01000012">
    <property type="protein sequence ID" value="PZX50201.1"/>
    <property type="molecule type" value="Genomic_DNA"/>
</dbReference>
<feature type="signal peptide" evidence="1">
    <location>
        <begin position="1"/>
        <end position="19"/>
    </location>
</feature>
<dbReference type="Proteomes" id="UP000248882">
    <property type="component" value="Unassembled WGS sequence"/>
</dbReference>
<evidence type="ECO:0000313" key="2">
    <source>
        <dbReference type="EMBL" id="PZX50201.1"/>
    </source>
</evidence>
<organism evidence="2 3">
    <name type="scientific">Algoriphagus chordae</name>
    <dbReference type="NCBI Taxonomy" id="237019"/>
    <lineage>
        <taxon>Bacteria</taxon>
        <taxon>Pseudomonadati</taxon>
        <taxon>Bacteroidota</taxon>
        <taxon>Cytophagia</taxon>
        <taxon>Cytophagales</taxon>
        <taxon>Cyclobacteriaceae</taxon>
        <taxon>Algoriphagus</taxon>
    </lineage>
</organism>